<proteinExistence type="predicted"/>
<dbReference type="RefSeq" id="WP_207882232.1">
    <property type="nucleotide sequence ID" value="NZ_JAFVMF010000015.1"/>
</dbReference>
<reference evidence="1 2" key="1">
    <citation type="submission" date="2021-03" db="EMBL/GenBank/DDBJ databases">
        <title>The complete genome sequence of Acetobacter sacchari TBRC 11175.</title>
        <authorList>
            <person name="Charoenyingcharoen P."/>
            <person name="Yukphan P."/>
        </authorList>
    </citation>
    <scope>NUCLEOTIDE SEQUENCE [LARGE SCALE GENOMIC DNA]</scope>
    <source>
        <strain evidence="1 2">TBRC 11175</strain>
    </source>
</reference>
<protein>
    <submittedName>
        <fullName evidence="1">Uncharacterized protein</fullName>
    </submittedName>
</protein>
<comment type="caution">
    <text evidence="1">The sequence shown here is derived from an EMBL/GenBank/DDBJ whole genome shotgun (WGS) entry which is preliminary data.</text>
</comment>
<name>A0ABS3LYA0_9PROT</name>
<organism evidence="1 2">
    <name type="scientific">Acetobacter sacchari</name>
    <dbReference type="NCBI Taxonomy" id="2661687"/>
    <lineage>
        <taxon>Bacteria</taxon>
        <taxon>Pseudomonadati</taxon>
        <taxon>Pseudomonadota</taxon>
        <taxon>Alphaproteobacteria</taxon>
        <taxon>Acetobacterales</taxon>
        <taxon>Acetobacteraceae</taxon>
        <taxon>Acetobacter</taxon>
    </lineage>
</organism>
<dbReference type="EMBL" id="JAFVMF010000015">
    <property type="protein sequence ID" value="MBO1360895.1"/>
    <property type="molecule type" value="Genomic_DNA"/>
</dbReference>
<accession>A0ABS3LYA0</accession>
<dbReference type="Proteomes" id="UP000664771">
    <property type="component" value="Unassembled WGS sequence"/>
</dbReference>
<evidence type="ECO:0000313" key="1">
    <source>
        <dbReference type="EMBL" id="MBO1360895.1"/>
    </source>
</evidence>
<sequence length="68" mass="7089">MPDAPDVNARHAARRSALLIAALIATALDAFAAWAVLTPAPTAEYRALFPNAAAQCGRYAQSAPLAVR</sequence>
<keyword evidence="2" id="KW-1185">Reference proteome</keyword>
<evidence type="ECO:0000313" key="2">
    <source>
        <dbReference type="Proteomes" id="UP000664771"/>
    </source>
</evidence>
<gene>
    <name evidence="1" type="ORF">J2D73_13980</name>
</gene>